<dbReference type="PANTHER" id="PTHR46018">
    <property type="entry name" value="ZINC PHOSPHODIESTERASE ELAC PROTEIN 1"/>
    <property type="match status" value="1"/>
</dbReference>
<comment type="caution">
    <text evidence="3">The sequence shown here is derived from an EMBL/GenBank/DDBJ whole genome shotgun (WGS) entry which is preliminary data.</text>
</comment>
<dbReference type="InterPro" id="IPR036866">
    <property type="entry name" value="RibonucZ/Hydroxyglut_hydro"/>
</dbReference>
<proteinExistence type="predicted"/>
<dbReference type="STRING" id="1317117.ATO7_01020"/>
<dbReference type="EMBL" id="AQQV01000001">
    <property type="protein sequence ID" value="ORE88413.1"/>
    <property type="molecule type" value="Genomic_DNA"/>
</dbReference>
<feature type="domain" description="Metallo-beta-lactamase" evidence="2">
    <location>
        <begin position="69"/>
        <end position="274"/>
    </location>
</feature>
<dbReference type="PANTHER" id="PTHR46018:SF2">
    <property type="entry name" value="ZINC PHOSPHODIESTERASE ELAC PROTEIN 1"/>
    <property type="match status" value="1"/>
</dbReference>
<evidence type="ECO:0000256" key="1">
    <source>
        <dbReference type="ARBA" id="ARBA00022801"/>
    </source>
</evidence>
<dbReference type="Gene3D" id="3.60.15.10">
    <property type="entry name" value="Ribonuclease Z/Hydroxyacylglutathione hydrolase-like"/>
    <property type="match status" value="1"/>
</dbReference>
<dbReference type="SUPFAM" id="SSF56281">
    <property type="entry name" value="Metallo-hydrolase/oxidoreductase"/>
    <property type="match status" value="1"/>
</dbReference>
<dbReference type="InterPro" id="IPR044094">
    <property type="entry name" value="AtsA-like_MBL-fold"/>
</dbReference>
<reference evidence="3 4" key="1">
    <citation type="submission" date="2013-04" db="EMBL/GenBank/DDBJ databases">
        <title>Oceanococcus atlanticus 22II-S10r2 Genome Sequencing.</title>
        <authorList>
            <person name="Lai Q."/>
            <person name="Li G."/>
            <person name="Shao Z."/>
        </authorList>
    </citation>
    <scope>NUCLEOTIDE SEQUENCE [LARGE SCALE GENOMIC DNA]</scope>
    <source>
        <strain evidence="3 4">22II-S10r2</strain>
    </source>
</reference>
<evidence type="ECO:0000259" key="2">
    <source>
        <dbReference type="SMART" id="SM00849"/>
    </source>
</evidence>
<evidence type="ECO:0000313" key="3">
    <source>
        <dbReference type="EMBL" id="ORE88413.1"/>
    </source>
</evidence>
<dbReference type="OrthoDB" id="9803916at2"/>
<dbReference type="GO" id="GO:0042781">
    <property type="term" value="F:3'-tRNA processing endoribonuclease activity"/>
    <property type="evidence" value="ECO:0007669"/>
    <property type="project" value="UniProtKB-EC"/>
</dbReference>
<dbReference type="EC" id="3.1.26.11" evidence="3"/>
<gene>
    <name evidence="3" type="ORF">ATO7_01020</name>
</gene>
<dbReference type="SMART" id="SM00849">
    <property type="entry name" value="Lactamase_B"/>
    <property type="match status" value="1"/>
</dbReference>
<dbReference type="RefSeq" id="WP_083559059.1">
    <property type="nucleotide sequence ID" value="NZ_AQQV01000001.1"/>
</dbReference>
<dbReference type="CDD" id="cd07719">
    <property type="entry name" value="arylsulfatase_AtsA-like_MBL-fold"/>
    <property type="match status" value="1"/>
</dbReference>
<dbReference type="AlphaFoldDB" id="A0A1Y1SFI0"/>
<protein>
    <submittedName>
        <fullName evidence="3">Ribonuclease Z</fullName>
        <ecNumber evidence="3">3.1.26.11</ecNumber>
    </submittedName>
</protein>
<keyword evidence="4" id="KW-1185">Reference proteome</keyword>
<dbReference type="Proteomes" id="UP000192342">
    <property type="component" value="Unassembled WGS sequence"/>
</dbReference>
<evidence type="ECO:0000313" key="4">
    <source>
        <dbReference type="Proteomes" id="UP000192342"/>
    </source>
</evidence>
<accession>A0A1Y1SFI0</accession>
<dbReference type="Pfam" id="PF12706">
    <property type="entry name" value="Lactamase_B_2"/>
    <property type="match status" value="1"/>
</dbReference>
<dbReference type="InterPro" id="IPR001279">
    <property type="entry name" value="Metallo-B-lactamas"/>
</dbReference>
<sequence length="358" mass="37931">MRRKWVWGLIGLGLIAAGLLAVVGDRILLRVMQRQVEANLSDAVFSQYADGLHVVLCGAGSPMPDPKRAGPCVAVVAGGQIFVVDVGSGAVRNMLHLGLPPGHVEALLLTHFHSDHIDGVGELMLQRWAGGARTSPLPIHGPPGVEAIVEGFNQAYSHDFGYRVAHHGAAVIPPQGAGAKAQAFGLPDEGEARLIVERDGLRISAFRVDHAPVAPAVGYRFDYRGRSLVISGDTVSSNNLAQMAKGVDVLVHEALAGHLVDVISAGAQAVGAEHMARITQDIHDYHASPQEVAQIAQAAGVKHLLYYHIVPALPVRRLEALFVEGVSEIYDGPATVGRDGTWLALPPHSDKVVLGRRG</sequence>
<organism evidence="3 4">
    <name type="scientific">Oceanococcus atlanticus</name>
    <dbReference type="NCBI Taxonomy" id="1317117"/>
    <lineage>
        <taxon>Bacteria</taxon>
        <taxon>Pseudomonadati</taxon>
        <taxon>Pseudomonadota</taxon>
        <taxon>Gammaproteobacteria</taxon>
        <taxon>Chromatiales</taxon>
        <taxon>Oceanococcaceae</taxon>
        <taxon>Oceanococcus</taxon>
    </lineage>
</organism>
<name>A0A1Y1SFI0_9GAMM</name>
<keyword evidence="1 3" id="KW-0378">Hydrolase</keyword>